<evidence type="ECO:0000313" key="8">
    <source>
        <dbReference type="EMBL" id="KQH75086.1"/>
    </source>
</evidence>
<dbReference type="PANTHER" id="PTHR43884:SF20">
    <property type="entry name" value="ACYL-COA DEHYDROGENASE FADE28"/>
    <property type="match status" value="1"/>
</dbReference>
<evidence type="ECO:0000256" key="2">
    <source>
        <dbReference type="ARBA" id="ARBA00009347"/>
    </source>
</evidence>
<keyword evidence="5" id="KW-0560">Oxidoreductase</keyword>
<evidence type="ECO:0000256" key="5">
    <source>
        <dbReference type="ARBA" id="ARBA00023002"/>
    </source>
</evidence>
<evidence type="ECO:0000259" key="7">
    <source>
        <dbReference type="Pfam" id="PF02771"/>
    </source>
</evidence>
<sequence>MDFNLSAEQEAVADVVTSVLDRELSWKALADGGVTALAVPERLGGDGVGLAEVGTVVTEAGRHGAITPALVTLGFGVVPLLDLASEEQQDRFLAGVAKGGVLTAALNEPGSALPDRPTVSLSGGRLSGVKVGVGYAESADWILVTADSGVVVVSPKADGVGLVRTPTSSGADEYTVSFSDVAVADTDVLEGASAVRVNQLVLGMIGAYAAGLVAGALRLTADYVAGRKQFGKPLSTFQTVAAQLAEVYIASRTIDLASKAVIWKLAEGRDAGSDLDVLGYWLASQAPPVMQTCHHLHGGMGMDITYPMHRYYSTIKDLTRLLGGPSHRLDLVGV</sequence>
<dbReference type="Pfam" id="PF00441">
    <property type="entry name" value="Acyl-CoA_dh_1"/>
    <property type="match status" value="1"/>
</dbReference>
<comment type="cofactor">
    <cofactor evidence="1">
        <name>FAD</name>
        <dbReference type="ChEBI" id="CHEBI:57692"/>
    </cofactor>
</comment>
<evidence type="ECO:0000256" key="3">
    <source>
        <dbReference type="ARBA" id="ARBA00022630"/>
    </source>
</evidence>
<evidence type="ECO:0000313" key="9">
    <source>
        <dbReference type="Proteomes" id="UP000051677"/>
    </source>
</evidence>
<proteinExistence type="inferred from homology"/>
<dbReference type="PANTHER" id="PTHR43884">
    <property type="entry name" value="ACYL-COA DEHYDROGENASE"/>
    <property type="match status" value="1"/>
</dbReference>
<feature type="domain" description="Acyl-CoA dehydrogenase/oxidase C-terminal" evidence="6">
    <location>
        <begin position="204"/>
        <end position="326"/>
    </location>
</feature>
<dbReference type="InterPro" id="IPR009075">
    <property type="entry name" value="AcylCo_DH/oxidase_C"/>
</dbReference>
<evidence type="ECO:0000256" key="4">
    <source>
        <dbReference type="ARBA" id="ARBA00022827"/>
    </source>
</evidence>
<dbReference type="STRING" id="1778.A9W97_04235"/>
<dbReference type="Gene3D" id="2.40.110.10">
    <property type="entry name" value="Butyryl-CoA Dehydrogenase, subunit A, domain 2"/>
    <property type="match status" value="1"/>
</dbReference>
<gene>
    <name evidence="8" type="ORF">AO501_26475</name>
</gene>
<dbReference type="GO" id="GO:0050660">
    <property type="term" value="F:flavin adenine dinucleotide binding"/>
    <property type="evidence" value="ECO:0007669"/>
    <property type="project" value="InterPro"/>
</dbReference>
<dbReference type="Gene3D" id="1.20.140.10">
    <property type="entry name" value="Butyryl-CoA Dehydrogenase, subunit A, domain 3"/>
    <property type="match status" value="1"/>
</dbReference>
<dbReference type="SUPFAM" id="SSF56645">
    <property type="entry name" value="Acyl-CoA dehydrogenase NM domain-like"/>
    <property type="match status" value="1"/>
</dbReference>
<reference evidence="8 9" key="1">
    <citation type="submission" date="2015-10" db="EMBL/GenBank/DDBJ databases">
        <title>Mycobacterium gordonae draft genome assembly.</title>
        <authorList>
            <person name="Ustinova V."/>
            <person name="Smirnova T."/>
            <person name="Blagodatskikh K."/>
            <person name="Varlamov D."/>
            <person name="Larionova E."/>
            <person name="Chernousova L."/>
        </authorList>
    </citation>
    <scope>NUCLEOTIDE SEQUENCE [LARGE SCALE GENOMIC DNA]</scope>
    <source>
        <strain evidence="8 9">CTRI 14-8773</strain>
    </source>
</reference>
<dbReference type="AlphaFoldDB" id="A0A0Q2QSR5"/>
<name>A0A0Q2QSR5_MYCGO</name>
<dbReference type="InterPro" id="IPR013786">
    <property type="entry name" value="AcylCoA_DH/ox_N"/>
</dbReference>
<dbReference type="SUPFAM" id="SSF47203">
    <property type="entry name" value="Acyl-CoA dehydrogenase C-terminal domain-like"/>
    <property type="match status" value="1"/>
</dbReference>
<comment type="caution">
    <text evidence="8">The sequence shown here is derived from an EMBL/GenBank/DDBJ whole genome shotgun (WGS) entry which is preliminary data.</text>
</comment>
<dbReference type="RefSeq" id="WP_055581949.1">
    <property type="nucleotide sequence ID" value="NZ_LKTM01000389.1"/>
</dbReference>
<dbReference type="InterPro" id="IPR037069">
    <property type="entry name" value="AcylCoA_DH/ox_N_sf"/>
</dbReference>
<dbReference type="Pfam" id="PF02771">
    <property type="entry name" value="Acyl-CoA_dh_N"/>
    <property type="match status" value="1"/>
</dbReference>
<dbReference type="Proteomes" id="UP000051677">
    <property type="component" value="Unassembled WGS sequence"/>
</dbReference>
<keyword evidence="4" id="KW-0274">FAD</keyword>
<dbReference type="GO" id="GO:0003995">
    <property type="term" value="F:acyl-CoA dehydrogenase activity"/>
    <property type="evidence" value="ECO:0007669"/>
    <property type="project" value="TreeGrafter"/>
</dbReference>
<organism evidence="8 9">
    <name type="scientific">Mycobacterium gordonae</name>
    <dbReference type="NCBI Taxonomy" id="1778"/>
    <lineage>
        <taxon>Bacteria</taxon>
        <taxon>Bacillati</taxon>
        <taxon>Actinomycetota</taxon>
        <taxon>Actinomycetes</taxon>
        <taxon>Mycobacteriales</taxon>
        <taxon>Mycobacteriaceae</taxon>
        <taxon>Mycobacterium</taxon>
    </lineage>
</organism>
<dbReference type="EMBL" id="LKTM01000389">
    <property type="protein sequence ID" value="KQH75086.1"/>
    <property type="molecule type" value="Genomic_DNA"/>
</dbReference>
<accession>A0A0Q2QSR5</accession>
<keyword evidence="3" id="KW-0285">Flavoprotein</keyword>
<dbReference type="InterPro" id="IPR046373">
    <property type="entry name" value="Acyl-CoA_Oxase/DH_mid-dom_sf"/>
</dbReference>
<evidence type="ECO:0000256" key="1">
    <source>
        <dbReference type="ARBA" id="ARBA00001974"/>
    </source>
</evidence>
<comment type="similarity">
    <text evidence="2">Belongs to the acyl-CoA dehydrogenase family.</text>
</comment>
<protein>
    <submittedName>
        <fullName evidence="8">Acyl-CoA dehydrogenase</fullName>
    </submittedName>
</protein>
<dbReference type="InterPro" id="IPR009100">
    <property type="entry name" value="AcylCoA_DH/oxidase_NM_dom_sf"/>
</dbReference>
<dbReference type="InterPro" id="IPR036250">
    <property type="entry name" value="AcylCo_DH-like_C"/>
</dbReference>
<dbReference type="Gene3D" id="1.10.540.10">
    <property type="entry name" value="Acyl-CoA dehydrogenase/oxidase, N-terminal domain"/>
    <property type="match status" value="1"/>
</dbReference>
<dbReference type="OrthoDB" id="4319499at2"/>
<evidence type="ECO:0000259" key="6">
    <source>
        <dbReference type="Pfam" id="PF00441"/>
    </source>
</evidence>
<feature type="domain" description="Acyl-CoA dehydrogenase/oxidase N-terminal" evidence="7">
    <location>
        <begin position="19"/>
        <end position="99"/>
    </location>
</feature>